<evidence type="ECO:0000256" key="2">
    <source>
        <dbReference type="ARBA" id="ARBA00022801"/>
    </source>
</evidence>
<feature type="signal peptide" evidence="6">
    <location>
        <begin position="1"/>
        <end position="27"/>
    </location>
</feature>
<dbReference type="InterPro" id="IPR051795">
    <property type="entry name" value="Glycosyl_Hydrlase_43"/>
</dbReference>
<dbReference type="Gene3D" id="2.60.120.200">
    <property type="match status" value="1"/>
</dbReference>
<feature type="domain" description="Beta-xylosidase C-terminal Concanavalin A-like" evidence="7">
    <location>
        <begin position="351"/>
        <end position="527"/>
    </location>
</feature>
<evidence type="ECO:0000256" key="3">
    <source>
        <dbReference type="ARBA" id="ARBA00023295"/>
    </source>
</evidence>
<evidence type="ECO:0000313" key="9">
    <source>
        <dbReference type="Proteomes" id="UP001184150"/>
    </source>
</evidence>
<keyword evidence="2 4" id="KW-0378">Hydrolase</keyword>
<dbReference type="CDD" id="cd09002">
    <property type="entry name" value="GH43_XYL-like"/>
    <property type="match status" value="1"/>
</dbReference>
<comment type="caution">
    <text evidence="8">The sequence shown here is derived from an EMBL/GenBank/DDBJ whole genome shotgun (WGS) entry which is preliminary data.</text>
</comment>
<evidence type="ECO:0000256" key="6">
    <source>
        <dbReference type="SAM" id="SignalP"/>
    </source>
</evidence>
<dbReference type="Proteomes" id="UP001184150">
    <property type="component" value="Unassembled WGS sequence"/>
</dbReference>
<accession>A0ABU1MPI9</accession>
<feature type="region of interest" description="Disordered" evidence="5">
    <location>
        <begin position="29"/>
        <end position="54"/>
    </location>
</feature>
<reference evidence="8 9" key="1">
    <citation type="submission" date="2023-07" db="EMBL/GenBank/DDBJ databases">
        <title>Sorghum-associated microbial communities from plants grown in Nebraska, USA.</title>
        <authorList>
            <person name="Schachtman D."/>
        </authorList>
    </citation>
    <scope>NUCLEOTIDE SEQUENCE [LARGE SCALE GENOMIC DNA]</scope>
    <source>
        <strain evidence="8 9">DS1027</strain>
    </source>
</reference>
<dbReference type="InterPro" id="IPR023296">
    <property type="entry name" value="Glyco_hydro_beta-prop_sf"/>
</dbReference>
<keyword evidence="9" id="KW-1185">Reference proteome</keyword>
<dbReference type="SUPFAM" id="SSF75005">
    <property type="entry name" value="Arabinanase/levansucrase/invertase"/>
    <property type="match status" value="1"/>
</dbReference>
<evidence type="ECO:0000313" key="8">
    <source>
        <dbReference type="EMBL" id="MDR6512268.1"/>
    </source>
</evidence>
<feature type="chain" id="PRO_5045134899" evidence="6">
    <location>
        <begin position="28"/>
        <end position="532"/>
    </location>
</feature>
<keyword evidence="6" id="KW-0732">Signal</keyword>
<organism evidence="8 9">
    <name type="scientific">Novosphingobium capsulatum</name>
    <dbReference type="NCBI Taxonomy" id="13688"/>
    <lineage>
        <taxon>Bacteria</taxon>
        <taxon>Pseudomonadati</taxon>
        <taxon>Pseudomonadota</taxon>
        <taxon>Alphaproteobacteria</taxon>
        <taxon>Sphingomonadales</taxon>
        <taxon>Sphingomonadaceae</taxon>
        <taxon>Novosphingobium</taxon>
    </lineage>
</organism>
<name>A0ABU1MPI9_9SPHN</name>
<dbReference type="EMBL" id="JAVDRD010000008">
    <property type="protein sequence ID" value="MDR6512268.1"/>
    <property type="molecule type" value="Genomic_DNA"/>
</dbReference>
<dbReference type="SUPFAM" id="SSF49899">
    <property type="entry name" value="Concanavalin A-like lectins/glucanases"/>
    <property type="match status" value="1"/>
</dbReference>
<evidence type="ECO:0000259" key="7">
    <source>
        <dbReference type="Pfam" id="PF17851"/>
    </source>
</evidence>
<dbReference type="PANTHER" id="PTHR42812:SF2">
    <property type="entry name" value="XYLOSIDASE_ARABINOSIDASE"/>
    <property type="match status" value="1"/>
</dbReference>
<dbReference type="InterPro" id="IPR013320">
    <property type="entry name" value="ConA-like_dom_sf"/>
</dbReference>
<dbReference type="RefSeq" id="WP_309805897.1">
    <property type="nucleotide sequence ID" value="NZ_JAVDRD010000008.1"/>
</dbReference>
<evidence type="ECO:0000256" key="5">
    <source>
        <dbReference type="SAM" id="MobiDB-lite"/>
    </source>
</evidence>
<dbReference type="InterPro" id="IPR041542">
    <property type="entry name" value="GH43_C2"/>
</dbReference>
<dbReference type="InterPro" id="IPR006710">
    <property type="entry name" value="Glyco_hydro_43"/>
</dbReference>
<proteinExistence type="inferred from homology"/>
<evidence type="ECO:0000256" key="1">
    <source>
        <dbReference type="ARBA" id="ARBA00009865"/>
    </source>
</evidence>
<dbReference type="PROSITE" id="PS51318">
    <property type="entry name" value="TAT"/>
    <property type="match status" value="1"/>
</dbReference>
<dbReference type="PANTHER" id="PTHR42812">
    <property type="entry name" value="BETA-XYLOSIDASE"/>
    <property type="match status" value="1"/>
</dbReference>
<dbReference type="Gene3D" id="2.115.10.20">
    <property type="entry name" value="Glycosyl hydrolase domain, family 43"/>
    <property type="match status" value="1"/>
</dbReference>
<comment type="similarity">
    <text evidence="1 4">Belongs to the glycosyl hydrolase 43 family.</text>
</comment>
<evidence type="ECO:0000256" key="4">
    <source>
        <dbReference type="RuleBase" id="RU361187"/>
    </source>
</evidence>
<protein>
    <submittedName>
        <fullName evidence="8">Beta-xylosidase</fullName>
    </submittedName>
</protein>
<sequence>MSGGVDRRGALVGAAGLAGLASLPATAAPAARPRGFDGQRVADQGNGTYRNPIMAGDHPDPSILKDGDDYYMTFSTFDSYPGLVIWHSRDLLNWQPVTAALTQNVGAVWAPDLCRHAGRYFIYFAAKARPNATYVIWADHVAGPWSAPINLGLPDHIDPGHAVGEDGSRWLFLSGGDRVALAADGLSTIGAVQHVYDPWRYSDASAERWPVEGFSPEGPKIVSHGGWFYLITAVGGTAGPPTGHMVIAARSRSIHGPWENCPHNPIVRTRSRDEAWWSRGHATLIPGPGGDWWSVYHGFERDYWTLGRQTLLDPVEWTADGWFRMKGGDLSMPLPSPRGGRPSGPHGLPLSDDFATLALGKRWNFFKPAPDEAGRVRVADRCLHLAARGTAPADSSPLLLIAGDQAYEFACTIEIDPETTAGLLLFYDQALYCGLGFDAKAFVTHQYGMERGRPANPYGRRLRMRLRNDRHIVSLHTSGDDGQTWQRFDRGMEVSGYHHNVRGGFLMLRPGLYAAGKGEARFRDFRFRVLES</sequence>
<dbReference type="InterPro" id="IPR006311">
    <property type="entry name" value="TAT_signal"/>
</dbReference>
<keyword evidence="3 4" id="KW-0326">Glycosidase</keyword>
<dbReference type="Pfam" id="PF04616">
    <property type="entry name" value="Glyco_hydro_43"/>
    <property type="match status" value="1"/>
</dbReference>
<gene>
    <name evidence="8" type="ORF">J2792_003151</name>
</gene>
<dbReference type="Pfam" id="PF17851">
    <property type="entry name" value="GH43_C2"/>
    <property type="match status" value="1"/>
</dbReference>